<dbReference type="RefSeq" id="WP_340468809.1">
    <property type="nucleotide sequence ID" value="NZ_JBANBB010000001.1"/>
</dbReference>
<dbReference type="Proteomes" id="UP001373159">
    <property type="component" value="Unassembled WGS sequence"/>
</dbReference>
<accession>A0ABU8ZMN4</accession>
<sequence length="56" mass="6281">MDADPHCLEGIKTTTTYGQMRRQADNLDVTIASVLLQGNMEGCYDRHANTILIDRN</sequence>
<keyword evidence="2" id="KW-1185">Reference proteome</keyword>
<reference evidence="1 2" key="1">
    <citation type="submission" date="2024-02" db="EMBL/GenBank/DDBJ databases">
        <title>Bifidobacterium honeyensis sp. nov., isolated from the comb honey.</title>
        <authorList>
            <person name="Liu W."/>
            <person name="Li Y."/>
        </authorList>
    </citation>
    <scope>NUCLEOTIDE SEQUENCE [LARGE SCALE GENOMIC DNA]</scope>
    <source>
        <strain evidence="1 2">IMAU50988</strain>
    </source>
</reference>
<comment type="caution">
    <text evidence="1">The sequence shown here is derived from an EMBL/GenBank/DDBJ whole genome shotgun (WGS) entry which is preliminary data.</text>
</comment>
<name>A0ABU8ZMN4_9BIFI</name>
<evidence type="ECO:0000313" key="1">
    <source>
        <dbReference type="EMBL" id="MEK0306292.1"/>
    </source>
</evidence>
<organism evidence="1 2">
    <name type="scientific">Bifidobacterium favimelis</name>
    <dbReference type="NCBI Taxonomy" id="3122979"/>
    <lineage>
        <taxon>Bacteria</taxon>
        <taxon>Bacillati</taxon>
        <taxon>Actinomycetota</taxon>
        <taxon>Actinomycetes</taxon>
        <taxon>Bifidobacteriales</taxon>
        <taxon>Bifidobacteriaceae</taxon>
        <taxon>Bifidobacterium</taxon>
    </lineage>
</organism>
<protein>
    <submittedName>
        <fullName evidence="1">Uncharacterized protein</fullName>
    </submittedName>
</protein>
<gene>
    <name evidence="1" type="ORF">V8P97_02250</name>
</gene>
<proteinExistence type="predicted"/>
<evidence type="ECO:0000313" key="2">
    <source>
        <dbReference type="Proteomes" id="UP001373159"/>
    </source>
</evidence>
<dbReference type="EMBL" id="JBANBB010000001">
    <property type="protein sequence ID" value="MEK0306292.1"/>
    <property type="molecule type" value="Genomic_DNA"/>
</dbReference>